<keyword evidence="1" id="KW-0808">Transferase</keyword>
<evidence type="ECO:0000313" key="1">
    <source>
        <dbReference type="EMBL" id="HGG92618.1"/>
    </source>
</evidence>
<dbReference type="PANTHER" id="PTHR31270">
    <property type="entry name" value="GLUTAMINYL-PEPTIDE CYCLOTRANSFERASE"/>
    <property type="match status" value="1"/>
</dbReference>
<dbReference type="Pfam" id="PF05096">
    <property type="entry name" value="Glu_cyclase_2"/>
    <property type="match status" value="1"/>
</dbReference>
<dbReference type="InterPro" id="IPR007788">
    <property type="entry name" value="QCT"/>
</dbReference>
<dbReference type="InterPro" id="IPR015943">
    <property type="entry name" value="WD40/YVTN_repeat-like_dom_sf"/>
</dbReference>
<dbReference type="AlphaFoldDB" id="A0A7C4AH57"/>
<reference evidence="1" key="1">
    <citation type="journal article" date="2020" name="mSystems">
        <title>Genome- and Community-Level Interaction Insights into Carbon Utilization and Element Cycling Functions of Hydrothermarchaeota in Hydrothermal Sediment.</title>
        <authorList>
            <person name="Zhou Z."/>
            <person name="Liu Y."/>
            <person name="Xu W."/>
            <person name="Pan J."/>
            <person name="Luo Z.H."/>
            <person name="Li M."/>
        </authorList>
    </citation>
    <scope>NUCLEOTIDE SEQUENCE [LARGE SCALE GENOMIC DNA]</scope>
    <source>
        <strain evidence="1">SpSt-413</strain>
    </source>
</reference>
<sequence>MHRLASHPVAPCFATYRLFWPILAALWAIFAVQGDVLARNLPYSVTGVVAHDPRAFTQGLLMADGHLYESTGLTGRSSLRKLDPSSGAVLARRDLPASLFGEGLALHAGTLYQLTWTSGVVLLYDFASLTPKGQLPLETEGWGIASTPMGLVTSDGSATLTWRDPASFRPVRTLTVRDGDRPVERLNELEWVDGLILANVWHEDRIAVIAPSTGRVAAWIDCSGLRARLGPLPPDADLNGIAWDGAAKRLYVTGKLWPALFQLSLEGLPTP</sequence>
<accession>A0A7C4AH57</accession>
<dbReference type="GO" id="GO:0016603">
    <property type="term" value="F:glutaminyl-peptide cyclotransferase activity"/>
    <property type="evidence" value="ECO:0007669"/>
    <property type="project" value="InterPro"/>
</dbReference>
<dbReference type="EMBL" id="DSRP01000460">
    <property type="protein sequence ID" value="HGG92618.1"/>
    <property type="molecule type" value="Genomic_DNA"/>
</dbReference>
<organism evidence="1">
    <name type="scientific">Fundidesulfovibrio putealis</name>
    <dbReference type="NCBI Taxonomy" id="270496"/>
    <lineage>
        <taxon>Bacteria</taxon>
        <taxon>Pseudomonadati</taxon>
        <taxon>Thermodesulfobacteriota</taxon>
        <taxon>Desulfovibrionia</taxon>
        <taxon>Desulfovibrionales</taxon>
        <taxon>Desulfovibrionaceae</taxon>
        <taxon>Fundidesulfovibrio</taxon>
    </lineage>
</organism>
<comment type="caution">
    <text evidence="1">The sequence shown here is derived from an EMBL/GenBank/DDBJ whole genome shotgun (WGS) entry which is preliminary data.</text>
</comment>
<dbReference type="InterPro" id="IPR011044">
    <property type="entry name" value="Quino_amine_DH_bsu"/>
</dbReference>
<name>A0A7C4AH57_9BACT</name>
<protein>
    <submittedName>
        <fullName evidence="1">Glutaminyl-peptide cyclotransferase</fullName>
    </submittedName>
</protein>
<dbReference type="PANTHER" id="PTHR31270:SF1">
    <property type="entry name" value="GLUTAMINYL-PEPTIDE CYCLOTRANSFERASE"/>
    <property type="match status" value="1"/>
</dbReference>
<proteinExistence type="predicted"/>
<dbReference type="SUPFAM" id="SSF50969">
    <property type="entry name" value="YVTN repeat-like/Quinoprotein amine dehydrogenase"/>
    <property type="match status" value="1"/>
</dbReference>
<dbReference type="Gene3D" id="2.130.10.10">
    <property type="entry name" value="YVTN repeat-like/Quinoprotein amine dehydrogenase"/>
    <property type="match status" value="1"/>
</dbReference>
<gene>
    <name evidence="1" type="ORF">ENR59_06655</name>
</gene>